<accession>A0A6J6NWG6</accession>
<organism evidence="1">
    <name type="scientific">freshwater metagenome</name>
    <dbReference type="NCBI Taxonomy" id="449393"/>
    <lineage>
        <taxon>unclassified sequences</taxon>
        <taxon>metagenomes</taxon>
        <taxon>ecological metagenomes</taxon>
    </lineage>
</organism>
<reference evidence="1" key="1">
    <citation type="submission" date="2020-05" db="EMBL/GenBank/DDBJ databases">
        <authorList>
            <person name="Chiriac C."/>
            <person name="Salcher M."/>
            <person name="Ghai R."/>
            <person name="Kavagutti S V."/>
        </authorList>
    </citation>
    <scope>NUCLEOTIDE SEQUENCE</scope>
</reference>
<gene>
    <name evidence="1" type="ORF">UFOPK2360_01032</name>
</gene>
<name>A0A6J6NWG6_9ZZZZ</name>
<dbReference type="AlphaFoldDB" id="A0A6J6NWG6"/>
<dbReference type="EMBL" id="CAEZXH010000068">
    <property type="protein sequence ID" value="CAB4689095.1"/>
    <property type="molecule type" value="Genomic_DNA"/>
</dbReference>
<evidence type="ECO:0000313" key="1">
    <source>
        <dbReference type="EMBL" id="CAB4689095.1"/>
    </source>
</evidence>
<protein>
    <submittedName>
        <fullName evidence="1">Unannotated protein</fullName>
    </submittedName>
</protein>
<sequence>MARDKKPQLGELVGGPDFCHSSSGIPAEEAGAKLSVSKVKIRDTLAKKTVVFFERFIGDPLAGDAHFLKSPYSKGLLPLNSSRWFARNI</sequence>
<proteinExistence type="predicted"/>